<proteinExistence type="predicted"/>
<accession>A0A7D9E2E7</accession>
<keyword evidence="2" id="KW-1185">Reference proteome</keyword>
<reference evidence="1" key="1">
    <citation type="submission" date="2020-04" db="EMBL/GenBank/DDBJ databases">
        <authorList>
            <person name="Alioto T."/>
            <person name="Alioto T."/>
            <person name="Gomez Garrido J."/>
        </authorList>
    </citation>
    <scope>NUCLEOTIDE SEQUENCE</scope>
    <source>
        <strain evidence="1">A484AB</strain>
    </source>
</reference>
<evidence type="ECO:0000313" key="2">
    <source>
        <dbReference type="Proteomes" id="UP001152795"/>
    </source>
</evidence>
<evidence type="ECO:0000313" key="1">
    <source>
        <dbReference type="EMBL" id="CAB3998237.1"/>
    </source>
</evidence>
<name>A0A7D9E2E7_PARCT</name>
<gene>
    <name evidence="1" type="ORF">PACLA_8A066241</name>
</gene>
<protein>
    <submittedName>
        <fullName evidence="1">Uncharacterized protein</fullName>
    </submittedName>
</protein>
<dbReference type="Proteomes" id="UP001152795">
    <property type="component" value="Unassembled WGS sequence"/>
</dbReference>
<dbReference type="AlphaFoldDB" id="A0A7D9E2E7"/>
<sequence>MKAVVLTLMLCVTLVTARDDVKRKNRPQCGVHPRKCAGKRAWENWKNMMREKAEENREFYPNDEEFKEALKSYENNREEFPNRR</sequence>
<dbReference type="EMBL" id="CACRXK020003306">
    <property type="protein sequence ID" value="CAB3998237.1"/>
    <property type="molecule type" value="Genomic_DNA"/>
</dbReference>
<comment type="caution">
    <text evidence="1">The sequence shown here is derived from an EMBL/GenBank/DDBJ whole genome shotgun (WGS) entry which is preliminary data.</text>
</comment>
<organism evidence="1 2">
    <name type="scientific">Paramuricea clavata</name>
    <name type="common">Red gorgonian</name>
    <name type="synonym">Violescent sea-whip</name>
    <dbReference type="NCBI Taxonomy" id="317549"/>
    <lineage>
        <taxon>Eukaryota</taxon>
        <taxon>Metazoa</taxon>
        <taxon>Cnidaria</taxon>
        <taxon>Anthozoa</taxon>
        <taxon>Octocorallia</taxon>
        <taxon>Malacalcyonacea</taxon>
        <taxon>Plexauridae</taxon>
        <taxon>Paramuricea</taxon>
    </lineage>
</organism>